<sequence length="1175" mass="134840">MFNTTVAYRPNNTVSKTYHIWHEPQGEAVEEGFAGYIMHTPQSLQWKQDHNADIMTKLWANIPQENHVSGLKVYANSYFDSRNVDRVDLLAGLLEAMAEKTVLQPKLICETLLDHDKMTHNNRKSFIRTFKLIRKIVGGVDYKGCRDLLRMILQKQSIDSLNASSLPQVEAVTSVVSYILDRNACLLPSYLAVNEITKISVDVNNWPHWEIQEPQSGLLRYVLEQPYSRDMVGTMLGLNKQLKDKKLSKIRETRDHLMWVLLQFISGSIQKNPLSDFLPVLKLYDLLYPDNSSIAVPDISTANSTNPQLFNLPMSILVESICGNNSKNTCFLPGNLVAAAPTQPLSMNLLDSLTVHAKMSLIHSIVSRVIRHAKNNKSTTALAPALVETYSRLLVYMEIESLGIKGFISQLLPTVFTSQAWGILHTLLEMFSYRLHHIQPHYRVQLLGHLHTLSSMPMTNQNQLHLCVESTALRLITGLGSAEVQPQLSRIFSEPKATGFLSQDSEELNRVLVLTLARAMHVTGSESFSSTWCKDILSAIIQSTPHSWPSHTTACFPACLNDFFKTTAIPREDKNSLKRNVDTEYKKWRTMANENDIIAHFSMQGTPPLFLCIIWKSLIEDNRIQPIAYRVLERIGPRALSAHLRTFCDFIVFEFCLAGNQNYFQRYIEAINDMIWKNNILTIDRLVLCLALRNLENNEARLAFYIIYQILVRSTDFKNRVSDFLQNNTPDHWLQSNWHEKHMNFHKMYPEKFFYEGIQDLNSPIQHQYLPVYFGNICLRFIPVLDILIHRLIEMLAVQKFLESILDNVGGLYKFHDRPITYLYNTLHYYDSKLAGRAPLKRRLVNTIVLAHRDIHADHWFLTEDYQKYLQLSADSTNWIPEQDYYIRLIGRLVETIDGKSPFPNCDWRFNEFPNPAAHALHATCVELMALPVSSQAVGSAVLDVVLKSSTQLPRDKLLGWINAVGLVLTALPETYWNVLNEKILEMIKSPMLMNMGGSFFEMFDFMSCQSMFVENTCSYLVAVAHSVWHHAGIGQLSVLPQFVKEKVKPCVQAEEQFLFLLYLIGPFLSRFNFERTRCLLDLTVEMYEILASIDKSCEHLHHMDIITDFLYHIKYMFVGDGVKNDVDKVIRTLRPALQLRLRFISHTAIDETPVNTPREPLNPGGDNKQKYFAD</sequence>
<reference evidence="9" key="1">
    <citation type="submission" date="2022-11" db="EMBL/GenBank/DDBJ databases">
        <title>Centuries of genome instability and evolution in soft-shell clam transmissible cancer (bioRxiv).</title>
        <authorList>
            <person name="Hart S.F.M."/>
            <person name="Yonemitsu M.A."/>
            <person name="Giersch R.M."/>
            <person name="Beal B.F."/>
            <person name="Arriagada G."/>
            <person name="Davis B.W."/>
            <person name="Ostrander E.A."/>
            <person name="Goff S.P."/>
            <person name="Metzger M.J."/>
        </authorList>
    </citation>
    <scope>NUCLEOTIDE SEQUENCE</scope>
    <source>
        <strain evidence="9">MELC-2E11</strain>
        <tissue evidence="9">Siphon/mantle</tissue>
    </source>
</reference>
<dbReference type="PANTHER" id="PTHR12691:SF10">
    <property type="entry name" value="MEDIATOR OF RNA POLYMERASE II TRANSCRIPTION SUBUNIT 23"/>
    <property type="match status" value="1"/>
</dbReference>
<evidence type="ECO:0000256" key="8">
    <source>
        <dbReference type="SAM" id="MobiDB-lite"/>
    </source>
</evidence>
<accession>A0ABY7FRN5</accession>
<evidence type="ECO:0000256" key="1">
    <source>
        <dbReference type="ARBA" id="ARBA00004123"/>
    </source>
</evidence>
<evidence type="ECO:0000256" key="6">
    <source>
        <dbReference type="ARBA" id="ARBA00023242"/>
    </source>
</evidence>
<protein>
    <recommendedName>
        <fullName evidence="3">Mediator of RNA polymerase II transcription subunit 23</fullName>
    </recommendedName>
    <alternativeName>
        <fullName evidence="7">Mediator complex subunit 23</fullName>
    </alternativeName>
</protein>
<evidence type="ECO:0000256" key="7">
    <source>
        <dbReference type="ARBA" id="ARBA00031961"/>
    </source>
</evidence>
<dbReference type="InterPro" id="IPR021629">
    <property type="entry name" value="Mediator_Med23"/>
</dbReference>
<evidence type="ECO:0000256" key="4">
    <source>
        <dbReference type="ARBA" id="ARBA00023015"/>
    </source>
</evidence>
<evidence type="ECO:0000313" key="10">
    <source>
        <dbReference type="Proteomes" id="UP001164746"/>
    </source>
</evidence>
<organism evidence="9 10">
    <name type="scientific">Mya arenaria</name>
    <name type="common">Soft-shell clam</name>
    <dbReference type="NCBI Taxonomy" id="6604"/>
    <lineage>
        <taxon>Eukaryota</taxon>
        <taxon>Metazoa</taxon>
        <taxon>Spiralia</taxon>
        <taxon>Lophotrochozoa</taxon>
        <taxon>Mollusca</taxon>
        <taxon>Bivalvia</taxon>
        <taxon>Autobranchia</taxon>
        <taxon>Heteroconchia</taxon>
        <taxon>Euheterodonta</taxon>
        <taxon>Imparidentia</taxon>
        <taxon>Neoheterodontei</taxon>
        <taxon>Myida</taxon>
        <taxon>Myoidea</taxon>
        <taxon>Myidae</taxon>
        <taxon>Mya</taxon>
    </lineage>
</organism>
<gene>
    <name evidence="9" type="ORF">MAR_037911</name>
</gene>
<keyword evidence="10" id="KW-1185">Reference proteome</keyword>
<comment type="similarity">
    <text evidence="2">Belongs to the Mediator complex subunit 23 family.</text>
</comment>
<evidence type="ECO:0000256" key="3">
    <source>
        <dbReference type="ARBA" id="ARBA00019696"/>
    </source>
</evidence>
<dbReference type="Pfam" id="PF11573">
    <property type="entry name" value="Med23"/>
    <property type="match status" value="2"/>
</dbReference>
<keyword evidence="4" id="KW-0805">Transcription regulation</keyword>
<keyword evidence="6" id="KW-0539">Nucleus</keyword>
<name>A0ABY7FRN5_MYAAR</name>
<evidence type="ECO:0000313" key="9">
    <source>
        <dbReference type="EMBL" id="WAR24242.1"/>
    </source>
</evidence>
<keyword evidence="5" id="KW-0804">Transcription</keyword>
<feature type="region of interest" description="Disordered" evidence="8">
    <location>
        <begin position="1154"/>
        <end position="1175"/>
    </location>
</feature>
<proteinExistence type="inferred from homology"/>
<dbReference type="EMBL" id="CP111024">
    <property type="protein sequence ID" value="WAR24242.1"/>
    <property type="molecule type" value="Genomic_DNA"/>
</dbReference>
<dbReference type="PANTHER" id="PTHR12691">
    <property type="entry name" value="MEDIATOR OF RNA POLYMERASE II TRANSCRIPTION SUBUNIT 23"/>
    <property type="match status" value="1"/>
</dbReference>
<comment type="subcellular location">
    <subcellularLocation>
        <location evidence="1">Nucleus</location>
    </subcellularLocation>
</comment>
<dbReference type="Proteomes" id="UP001164746">
    <property type="component" value="Chromosome 13"/>
</dbReference>
<evidence type="ECO:0000256" key="2">
    <source>
        <dbReference type="ARBA" id="ARBA00010222"/>
    </source>
</evidence>
<evidence type="ECO:0000256" key="5">
    <source>
        <dbReference type="ARBA" id="ARBA00023163"/>
    </source>
</evidence>